<keyword evidence="3" id="KW-0326">Glycosidase</keyword>
<gene>
    <name evidence="6" type="ORF">TRITD_1Bv1G008380</name>
</gene>
<dbReference type="EMBL" id="LT934112">
    <property type="protein sequence ID" value="VAH12685.1"/>
    <property type="molecule type" value="Genomic_DNA"/>
</dbReference>
<dbReference type="PANTHER" id="PTHR10551:SF31">
    <property type="entry name" value="MANNAN ENDO-1,4-BETA-MANNOSIDASE"/>
    <property type="match status" value="1"/>
</dbReference>
<feature type="domain" description="DUF7910" evidence="5">
    <location>
        <begin position="484"/>
        <end position="622"/>
    </location>
</feature>
<dbReference type="FunFam" id="3.20.20.80:FF:000067">
    <property type="entry name" value="Glucan 1,3-beta-glucosidase A"/>
    <property type="match status" value="1"/>
</dbReference>
<evidence type="ECO:0000313" key="7">
    <source>
        <dbReference type="Proteomes" id="UP000324705"/>
    </source>
</evidence>
<dbReference type="CDD" id="cd00257">
    <property type="entry name" value="beta-trefoil_FSCN-like"/>
    <property type="match status" value="5"/>
</dbReference>
<evidence type="ECO:0000259" key="5">
    <source>
        <dbReference type="Pfam" id="PF25490"/>
    </source>
</evidence>
<feature type="domain" description="DUF7910" evidence="5">
    <location>
        <begin position="183"/>
        <end position="319"/>
    </location>
</feature>
<dbReference type="GO" id="GO:0000272">
    <property type="term" value="P:polysaccharide catabolic process"/>
    <property type="evidence" value="ECO:0007669"/>
    <property type="project" value="InterPro"/>
</dbReference>
<dbReference type="InterPro" id="IPR017853">
    <property type="entry name" value="GH"/>
</dbReference>
<protein>
    <recommendedName>
        <fullName evidence="8">Mannan endo-1,4-beta-mannosidase</fullName>
    </recommendedName>
</protein>
<accession>A0A9R0V2X0</accession>
<evidence type="ECO:0000313" key="6">
    <source>
        <dbReference type="EMBL" id="VAH12685.1"/>
    </source>
</evidence>
<dbReference type="SUPFAM" id="SSF50405">
    <property type="entry name" value="Actin-crosslinking proteins"/>
    <property type="match status" value="5"/>
</dbReference>
<dbReference type="InterPro" id="IPR010431">
    <property type="entry name" value="Fascin"/>
</dbReference>
<dbReference type="PANTHER" id="PTHR10551">
    <property type="entry name" value="FASCIN"/>
    <property type="match status" value="1"/>
</dbReference>
<dbReference type="FunFam" id="2.80.10.50:FF:000056">
    <property type="entry name" value="Glucan 1,3-beta-glucosidase A"/>
    <property type="match status" value="2"/>
</dbReference>
<organism evidence="6 7">
    <name type="scientific">Triticum turgidum subsp. durum</name>
    <name type="common">Durum wheat</name>
    <name type="synonym">Triticum durum</name>
    <dbReference type="NCBI Taxonomy" id="4567"/>
    <lineage>
        <taxon>Eukaryota</taxon>
        <taxon>Viridiplantae</taxon>
        <taxon>Streptophyta</taxon>
        <taxon>Embryophyta</taxon>
        <taxon>Tracheophyta</taxon>
        <taxon>Spermatophyta</taxon>
        <taxon>Magnoliopsida</taxon>
        <taxon>Liliopsida</taxon>
        <taxon>Poales</taxon>
        <taxon>Poaceae</taxon>
        <taxon>BOP clade</taxon>
        <taxon>Pooideae</taxon>
        <taxon>Triticodae</taxon>
        <taxon>Triticeae</taxon>
        <taxon>Triticinae</taxon>
        <taxon>Triticum</taxon>
    </lineage>
</organism>
<dbReference type="InterPro" id="IPR057232">
    <property type="entry name" value="DUF7910"/>
</dbReference>
<keyword evidence="2" id="KW-0378">Hydrolase</keyword>
<dbReference type="InterPro" id="IPR018087">
    <property type="entry name" value="Glyco_hydro_5_CS"/>
</dbReference>
<evidence type="ECO:0000256" key="2">
    <source>
        <dbReference type="ARBA" id="ARBA00022801"/>
    </source>
</evidence>
<dbReference type="Proteomes" id="UP000324705">
    <property type="component" value="Chromosome 1B"/>
</dbReference>
<dbReference type="Gramene" id="TRITD1Bv1G008380.5">
    <property type="protein sequence ID" value="TRITD1Bv1G008380.5"/>
    <property type="gene ID" value="TRITD1Bv1G008380"/>
</dbReference>
<name>A0A9R0V2X0_TRITD</name>
<dbReference type="GO" id="GO:0004553">
    <property type="term" value="F:hydrolase activity, hydrolyzing O-glycosyl compounds"/>
    <property type="evidence" value="ECO:0007669"/>
    <property type="project" value="InterPro"/>
</dbReference>
<sequence>MANPASPRPPIRSVNLGNWLVTEGWILPSLFDGLPNKDLLDGTQLQFKSVTQNAFVAAENGGGAALVANRPSASGWETFKLYRINQNTFNFKVFSNQFVTVAGVNVVATASTSVQSFQLVRNDADQNRIRIRAPNGSLLQANKDGSVTADFRERATTWGDDDPSVFVVTIVKELPSLFDDILNKDLLDGTQLQFRSVTQNAFVAAENGGGATLVANRASASSWETFKLWRIDKNTFNFKVFNNQFVTVAGVNVVATASTAGQSETFQLVRNDADKDRMRIRAPNGSFLQANKDGTVTADFGESTTWGDDDSSVFVVTIITDGWILRSLFGGIPNNNLMDDTQLQLKSVTQNAFVAAEDGGGAALFASRSSASGWETFKLHPINQNNFNLKVFSNQFVTLAGVNVVATASTPGQSETFQLVRNNVDKNRMRIRASNGFLLQANKDGSMTADFSESTTTWGDDDPSVFVVTIIKDLPSLFDDIPNKDLLSGSMKQDGTQLQLRSVTQNAFVAAENGGGAALVANRASASGWETFKLWRIDQNTFNLKVFSNQSVTVVGVNVVATASMPGPSERFKLVRNKNMMRIKAPNGSFVQANKDGSLTANFGESTTWGDDDPSVFAVTIVKGLPSLFDGIPNKDLLDSTRVQFKSMAQKGFLAAENGGGGALVANRPSASDWETFKLWRIDENTFNFKVFNNQFVTVAGVNVVATASMPGQSETFQLVRNDADNNKMRIRAPNGSFLQANKDGSVTADFVKSTKWGEEDPSVFAVTIVGQALQGEYQICNGYGKDTATQIMNEHRSTYIVERDFAFMAANGLNAVRIPVGWWIASDPNPPAPFVGGSLQALDNAFTWAERHNIGVIIDLHAAPGAQNPWEHGGSRDGSRTWGDSNIAETVQVIDFLAARYARRSGLLAVELMNEPVAPGVSLDSLKRYYQQGYNAVRKHSPTAYVIMSNRIAGHWDELVDFATPFSRTVLDGHPYLVFEPKLDKSNVQQNIDFVNKEIAGDLSTMTRPDGPLTFVGEWVAEWKVKGASKEDFQRCANAQMAVYRKATFGWAYWSYKHVSNHWSMEWMINNGYISLKNA</sequence>
<dbReference type="GO" id="GO:0007163">
    <property type="term" value="P:establishment or maintenance of cell polarity"/>
    <property type="evidence" value="ECO:0007669"/>
    <property type="project" value="TreeGrafter"/>
</dbReference>
<dbReference type="InterPro" id="IPR008999">
    <property type="entry name" value="Actin-crosslinking"/>
</dbReference>
<feature type="domain" description="DUF7910" evidence="5">
    <location>
        <begin position="334"/>
        <end position="471"/>
    </location>
</feature>
<reference evidence="6 7" key="1">
    <citation type="submission" date="2017-09" db="EMBL/GenBank/DDBJ databases">
        <authorList>
            <consortium name="International Durum Wheat Genome Sequencing Consortium (IDWGSC)"/>
            <person name="Milanesi L."/>
        </authorList>
    </citation>
    <scope>NUCLEOTIDE SEQUENCE [LARGE SCALE GENOMIC DNA]</scope>
    <source>
        <strain evidence="7">cv. Svevo</strain>
    </source>
</reference>
<dbReference type="InterPro" id="IPR001547">
    <property type="entry name" value="Glyco_hydro_5"/>
</dbReference>
<dbReference type="GO" id="GO:0051017">
    <property type="term" value="P:actin filament bundle assembly"/>
    <property type="evidence" value="ECO:0007669"/>
    <property type="project" value="TreeGrafter"/>
</dbReference>
<evidence type="ECO:0000256" key="1">
    <source>
        <dbReference type="ARBA" id="ARBA00005641"/>
    </source>
</evidence>
<dbReference type="GO" id="GO:0016477">
    <property type="term" value="P:cell migration"/>
    <property type="evidence" value="ECO:0007669"/>
    <property type="project" value="TreeGrafter"/>
</dbReference>
<comment type="similarity">
    <text evidence="1">Belongs to the glycosyl hydrolase 5 (cellulase A) family.</text>
</comment>
<dbReference type="GO" id="GO:0005737">
    <property type="term" value="C:cytoplasm"/>
    <property type="evidence" value="ECO:0007669"/>
    <property type="project" value="TreeGrafter"/>
</dbReference>
<dbReference type="Gene3D" id="3.20.20.80">
    <property type="entry name" value="Glycosidases"/>
    <property type="match status" value="2"/>
</dbReference>
<dbReference type="Pfam" id="PF25490">
    <property type="entry name" value="DUF7910"/>
    <property type="match status" value="5"/>
</dbReference>
<feature type="domain" description="DUF7910" evidence="5">
    <location>
        <begin position="36"/>
        <end position="171"/>
    </location>
</feature>
<dbReference type="AlphaFoldDB" id="A0A9R0V2X0"/>
<feature type="domain" description="Glycoside hydrolase family 5" evidence="4">
    <location>
        <begin position="783"/>
        <end position="1058"/>
    </location>
</feature>
<dbReference type="SUPFAM" id="SSF51445">
    <property type="entry name" value="(Trans)glycosidases"/>
    <property type="match status" value="2"/>
</dbReference>
<evidence type="ECO:0008006" key="8">
    <source>
        <dbReference type="Google" id="ProtNLM"/>
    </source>
</evidence>
<dbReference type="Pfam" id="PF00150">
    <property type="entry name" value="Cellulase"/>
    <property type="match status" value="1"/>
</dbReference>
<evidence type="ECO:0000256" key="3">
    <source>
        <dbReference type="ARBA" id="ARBA00023295"/>
    </source>
</evidence>
<evidence type="ECO:0000259" key="4">
    <source>
        <dbReference type="Pfam" id="PF00150"/>
    </source>
</evidence>
<keyword evidence="7" id="KW-1185">Reference proteome</keyword>
<dbReference type="Gene3D" id="2.80.10.50">
    <property type="match status" value="5"/>
</dbReference>
<proteinExistence type="inferred from homology"/>
<dbReference type="PROSITE" id="PS00659">
    <property type="entry name" value="GLYCOSYL_HYDROL_F5"/>
    <property type="match status" value="1"/>
</dbReference>
<dbReference type="GO" id="GO:0015629">
    <property type="term" value="C:actin cytoskeleton"/>
    <property type="evidence" value="ECO:0007669"/>
    <property type="project" value="TreeGrafter"/>
</dbReference>
<feature type="domain" description="DUF7910" evidence="5">
    <location>
        <begin position="634"/>
        <end position="770"/>
    </location>
</feature>
<dbReference type="GO" id="GO:0051015">
    <property type="term" value="F:actin filament binding"/>
    <property type="evidence" value="ECO:0007669"/>
    <property type="project" value="InterPro"/>
</dbReference>